<sequence>MDQNVAAVCALHEYVRIEKPRYGFMVEAPWGTGKTYLVKRELRDVLSTDKARYVTLNGVSDRKSFRRALLANTSEAKLMDAAKNFADVVGKLAKVGNVGSLVQDAVEERLLNNLPDLLIFDDVERCEMSPGELLGLINEFVEHQAKNVVLCAFIERDDPDENPKKRGDFLSRKEKVVGRTVKIVADARSALPEFISAMPDGHGKQWFNSNEELVLEVFSSATHSNLRVLRQCLHDCGRVIDVLDEDIRASTDAIIRFVRTYLALSMAVATGEIESQQLRDRSDHRNVVKPKEGESAHPLYTCFLRHPEAEIYAGDAASILPLDLGFSLIGVGHEEPDKINAALRSTGQFDGSKEIPLWARFVKWWKLSQAELESTFQEAESYIFESDEIMPGPYLHIAHDLITIAEHGAGDSSQIAKEIKLRIENLAKSEKIPRAGYGRNYGWSDRMGTFSFGGFAFEPNDLTKPIIETMRNAQFESFKKSRVHEAKRLLKLLRDDLDAFGHEFSWDNDGSGYYQTAILHEIDAIEFAEVVFGYVTSGEFAAIGAQMKALADRHRPDNLQEEVVWAKMVKTRLEALAEKAGQLEKARMVWFLGFNWKFPEGEGAGE</sequence>
<name>A0A1I6EKW5_9RHOB</name>
<organism evidence="1 2">
    <name type="scientific">Poseidonocella sedimentorum</name>
    <dbReference type="NCBI Taxonomy" id="871652"/>
    <lineage>
        <taxon>Bacteria</taxon>
        <taxon>Pseudomonadati</taxon>
        <taxon>Pseudomonadota</taxon>
        <taxon>Alphaproteobacteria</taxon>
        <taxon>Rhodobacterales</taxon>
        <taxon>Roseobacteraceae</taxon>
        <taxon>Poseidonocella</taxon>
    </lineage>
</organism>
<dbReference type="InterPro" id="IPR027417">
    <property type="entry name" value="P-loop_NTPase"/>
</dbReference>
<dbReference type="Proteomes" id="UP000199302">
    <property type="component" value="Unassembled WGS sequence"/>
</dbReference>
<gene>
    <name evidence="1" type="ORF">SAMN04515673_11364</name>
</gene>
<keyword evidence="2" id="KW-1185">Reference proteome</keyword>
<evidence type="ECO:0000313" key="1">
    <source>
        <dbReference type="EMBL" id="SFR18191.1"/>
    </source>
</evidence>
<dbReference type="STRING" id="871652.SAMN04515673_11364"/>
<protein>
    <recommendedName>
        <fullName evidence="3">KAP family P-loop domain-containing protein</fullName>
    </recommendedName>
</protein>
<accession>A0A1I6EKW5</accession>
<proteinExistence type="predicted"/>
<dbReference type="RefSeq" id="WP_218155488.1">
    <property type="nucleotide sequence ID" value="NZ_FOYI01000013.1"/>
</dbReference>
<dbReference type="SUPFAM" id="SSF52540">
    <property type="entry name" value="P-loop containing nucleoside triphosphate hydrolases"/>
    <property type="match status" value="1"/>
</dbReference>
<dbReference type="EMBL" id="FOYI01000013">
    <property type="protein sequence ID" value="SFR18191.1"/>
    <property type="molecule type" value="Genomic_DNA"/>
</dbReference>
<evidence type="ECO:0000313" key="2">
    <source>
        <dbReference type="Proteomes" id="UP000199302"/>
    </source>
</evidence>
<evidence type="ECO:0008006" key="3">
    <source>
        <dbReference type="Google" id="ProtNLM"/>
    </source>
</evidence>
<dbReference type="AlphaFoldDB" id="A0A1I6EKW5"/>
<reference evidence="1 2" key="1">
    <citation type="submission" date="2016-10" db="EMBL/GenBank/DDBJ databases">
        <authorList>
            <person name="de Groot N.N."/>
        </authorList>
    </citation>
    <scope>NUCLEOTIDE SEQUENCE [LARGE SCALE GENOMIC DNA]</scope>
    <source>
        <strain evidence="2">KMM 9023,NRIC 0796,JCM 17311,KCTC 23692</strain>
    </source>
</reference>